<dbReference type="GO" id="GO:0006508">
    <property type="term" value="P:proteolysis"/>
    <property type="evidence" value="ECO:0007669"/>
    <property type="project" value="UniProtKB-KW"/>
</dbReference>
<protein>
    <submittedName>
        <fullName evidence="2">ATP-dependent zinc metalloprotease FTSH 3, mitochondrial-like</fullName>
    </submittedName>
</protein>
<dbReference type="OrthoDB" id="1413014at2759"/>
<reference evidence="2" key="1">
    <citation type="submission" date="2019-08" db="EMBL/GenBank/DDBJ databases">
        <authorList>
            <person name="Liu F."/>
        </authorList>
    </citation>
    <scope>NUCLEOTIDE SEQUENCE [LARGE SCALE GENOMIC DNA]</scope>
    <source>
        <strain evidence="2">PA1801</strain>
        <tissue evidence="2">Leaf</tissue>
    </source>
</reference>
<dbReference type="GO" id="GO:0008237">
    <property type="term" value="F:metallopeptidase activity"/>
    <property type="evidence" value="ECO:0007669"/>
    <property type="project" value="UniProtKB-KW"/>
</dbReference>
<keyword evidence="2" id="KW-0645">Protease</keyword>
<dbReference type="AlphaFoldDB" id="A0A5B6X9R0"/>
<proteinExistence type="predicted"/>
<keyword evidence="3" id="KW-1185">Reference proteome</keyword>
<evidence type="ECO:0000313" key="2">
    <source>
        <dbReference type="EMBL" id="KAA3489635.1"/>
    </source>
</evidence>
<name>A0A5B6X9R0_9ROSI</name>
<keyword evidence="2" id="KW-0378">Hydrolase</keyword>
<sequence>MIFSKLGRSSPRSSHSRKLLCRGGGGATTGGTSPSLPLLSGSVDRIIGQSGYLRGYLASIGAGKEFTSKAYLSDLNFVLANPRIRRFFSSEAPKKKNYENFYPKEKKEIPKQNDQKPDSKGDLRFYYVKVAYRSCDFLLFNVYKCSLNLLLYSPHDSLHRTLTFFNFFSTISEDSKTDDQWNFQETFLKLFQNLVTPLLALALFLSMSPWTVEQQQVSDT</sequence>
<organism evidence="2 3">
    <name type="scientific">Gossypium australe</name>
    <dbReference type="NCBI Taxonomy" id="47621"/>
    <lineage>
        <taxon>Eukaryota</taxon>
        <taxon>Viridiplantae</taxon>
        <taxon>Streptophyta</taxon>
        <taxon>Embryophyta</taxon>
        <taxon>Tracheophyta</taxon>
        <taxon>Spermatophyta</taxon>
        <taxon>Magnoliopsida</taxon>
        <taxon>eudicotyledons</taxon>
        <taxon>Gunneridae</taxon>
        <taxon>Pentapetalae</taxon>
        <taxon>rosids</taxon>
        <taxon>malvids</taxon>
        <taxon>Malvales</taxon>
        <taxon>Malvaceae</taxon>
        <taxon>Malvoideae</taxon>
        <taxon>Gossypium</taxon>
    </lineage>
</organism>
<gene>
    <name evidence="2" type="ORF">EPI10_033222</name>
</gene>
<dbReference type="EMBL" id="SMMG02000001">
    <property type="protein sequence ID" value="KAA3489635.1"/>
    <property type="molecule type" value="Genomic_DNA"/>
</dbReference>
<comment type="caution">
    <text evidence="2">The sequence shown here is derived from an EMBL/GenBank/DDBJ whole genome shotgun (WGS) entry which is preliminary data.</text>
</comment>
<dbReference type="Proteomes" id="UP000325315">
    <property type="component" value="Unassembled WGS sequence"/>
</dbReference>
<evidence type="ECO:0000256" key="1">
    <source>
        <dbReference type="SAM" id="MobiDB-lite"/>
    </source>
</evidence>
<keyword evidence="2" id="KW-0482">Metalloprotease</keyword>
<accession>A0A5B6X9R0</accession>
<evidence type="ECO:0000313" key="3">
    <source>
        <dbReference type="Proteomes" id="UP000325315"/>
    </source>
</evidence>
<feature type="region of interest" description="Disordered" evidence="1">
    <location>
        <begin position="1"/>
        <end position="34"/>
    </location>
</feature>